<dbReference type="Gene3D" id="1.10.10.10">
    <property type="entry name" value="Winged helix-like DNA-binding domain superfamily/Winged helix DNA-binding domain"/>
    <property type="match status" value="1"/>
</dbReference>
<dbReference type="InterPro" id="IPR000847">
    <property type="entry name" value="LysR_HTH_N"/>
</dbReference>
<organism evidence="6 7">
    <name type="scientific">Microbulbifer okhotskensis</name>
    <dbReference type="NCBI Taxonomy" id="2926617"/>
    <lineage>
        <taxon>Bacteria</taxon>
        <taxon>Pseudomonadati</taxon>
        <taxon>Pseudomonadota</taxon>
        <taxon>Gammaproteobacteria</taxon>
        <taxon>Cellvibrionales</taxon>
        <taxon>Microbulbiferaceae</taxon>
        <taxon>Microbulbifer</taxon>
    </lineage>
</organism>
<dbReference type="PROSITE" id="PS50931">
    <property type="entry name" value="HTH_LYSR"/>
    <property type="match status" value="1"/>
</dbReference>
<dbReference type="PRINTS" id="PR00039">
    <property type="entry name" value="HTHLYSR"/>
</dbReference>
<dbReference type="InterPro" id="IPR036388">
    <property type="entry name" value="WH-like_DNA-bd_sf"/>
</dbReference>
<dbReference type="PANTHER" id="PTHR30537">
    <property type="entry name" value="HTH-TYPE TRANSCRIPTIONAL REGULATOR"/>
    <property type="match status" value="1"/>
</dbReference>
<dbReference type="PANTHER" id="PTHR30537:SF26">
    <property type="entry name" value="GLYCINE CLEAVAGE SYSTEM TRANSCRIPTIONAL ACTIVATOR"/>
    <property type="match status" value="1"/>
</dbReference>
<dbReference type="InterPro" id="IPR058163">
    <property type="entry name" value="LysR-type_TF_proteobact-type"/>
</dbReference>
<dbReference type="FunFam" id="1.10.10.10:FF:000038">
    <property type="entry name" value="Glycine cleavage system transcriptional activator"/>
    <property type="match status" value="1"/>
</dbReference>
<dbReference type="AlphaFoldDB" id="A0A9X2J6D9"/>
<keyword evidence="2" id="KW-0805">Transcription regulation</keyword>
<evidence type="ECO:0000256" key="3">
    <source>
        <dbReference type="ARBA" id="ARBA00023125"/>
    </source>
</evidence>
<evidence type="ECO:0000256" key="1">
    <source>
        <dbReference type="ARBA" id="ARBA00009437"/>
    </source>
</evidence>
<dbReference type="SUPFAM" id="SSF46785">
    <property type="entry name" value="Winged helix' DNA-binding domain"/>
    <property type="match status" value="1"/>
</dbReference>
<proteinExistence type="inferred from homology"/>
<gene>
    <name evidence="6" type="ORF">MO867_17745</name>
</gene>
<dbReference type="Proteomes" id="UP001139028">
    <property type="component" value="Unassembled WGS sequence"/>
</dbReference>
<dbReference type="Pfam" id="PF03466">
    <property type="entry name" value="LysR_substrate"/>
    <property type="match status" value="1"/>
</dbReference>
<dbReference type="Pfam" id="PF00126">
    <property type="entry name" value="HTH_1"/>
    <property type="match status" value="1"/>
</dbReference>
<feature type="domain" description="HTH lysR-type" evidence="5">
    <location>
        <begin position="6"/>
        <end position="63"/>
    </location>
</feature>
<sequence length="291" mass="32608">MYPNLPSLNSLKVFDTAARLGSFKKAAAELFITPTAVSHQIKTLEEALGAPLFERKTRAVLLTNNGLRLAETTSIVFQQLSATVSEITDSNRTLTVSTTSSFAAMWLVPNLDGFYQTYPNIDISVMTGEEVLDIERDRRIDVAIRYGKYDPDKKNTVLLAHESIGLYATPGYLEEIKDISKAQLLETKWVNQSLPPVNWQLILNTTASEVSVRQFAQEHHVIQAALAGQGVALVSSLLVRSALNNRWLVPCMNHLKEREFGELTYYALVPSRHKNNETITAFLNWLRDQLS</sequence>
<dbReference type="RefSeq" id="WP_252471643.1">
    <property type="nucleotide sequence ID" value="NZ_JALBWM010000111.1"/>
</dbReference>
<dbReference type="GO" id="GO:0043565">
    <property type="term" value="F:sequence-specific DNA binding"/>
    <property type="evidence" value="ECO:0007669"/>
    <property type="project" value="TreeGrafter"/>
</dbReference>
<comment type="similarity">
    <text evidence="1">Belongs to the LysR transcriptional regulatory family.</text>
</comment>
<keyword evidence="4" id="KW-0804">Transcription</keyword>
<evidence type="ECO:0000256" key="2">
    <source>
        <dbReference type="ARBA" id="ARBA00023015"/>
    </source>
</evidence>
<accession>A0A9X2J6D9</accession>
<dbReference type="Gene3D" id="3.40.190.290">
    <property type="match status" value="1"/>
</dbReference>
<dbReference type="InterPro" id="IPR036390">
    <property type="entry name" value="WH_DNA-bd_sf"/>
</dbReference>
<comment type="caution">
    <text evidence="6">The sequence shown here is derived from an EMBL/GenBank/DDBJ whole genome shotgun (WGS) entry which is preliminary data.</text>
</comment>
<evidence type="ECO:0000256" key="4">
    <source>
        <dbReference type="ARBA" id="ARBA00023163"/>
    </source>
</evidence>
<dbReference type="GO" id="GO:0006351">
    <property type="term" value="P:DNA-templated transcription"/>
    <property type="evidence" value="ECO:0007669"/>
    <property type="project" value="TreeGrafter"/>
</dbReference>
<dbReference type="InterPro" id="IPR005119">
    <property type="entry name" value="LysR_subst-bd"/>
</dbReference>
<protein>
    <submittedName>
        <fullName evidence="6">LysR substrate-binding domain-containing protein</fullName>
    </submittedName>
</protein>
<evidence type="ECO:0000313" key="6">
    <source>
        <dbReference type="EMBL" id="MCO1336178.1"/>
    </source>
</evidence>
<dbReference type="SUPFAM" id="SSF53850">
    <property type="entry name" value="Periplasmic binding protein-like II"/>
    <property type="match status" value="1"/>
</dbReference>
<evidence type="ECO:0000259" key="5">
    <source>
        <dbReference type="PROSITE" id="PS50931"/>
    </source>
</evidence>
<dbReference type="EMBL" id="JALBWM010000111">
    <property type="protein sequence ID" value="MCO1336178.1"/>
    <property type="molecule type" value="Genomic_DNA"/>
</dbReference>
<keyword evidence="3" id="KW-0238">DNA-binding</keyword>
<reference evidence="6" key="1">
    <citation type="journal article" date="2022" name="Arch. Microbiol.">
        <title>Microbulbifer okhotskensis sp. nov., isolated from a deep bottom sediment of the Okhotsk Sea.</title>
        <authorList>
            <person name="Romanenko L."/>
            <person name="Kurilenko V."/>
            <person name="Otstavnykh N."/>
            <person name="Velansky P."/>
            <person name="Isaeva M."/>
            <person name="Mikhailov V."/>
        </authorList>
    </citation>
    <scope>NUCLEOTIDE SEQUENCE</scope>
    <source>
        <strain evidence="6">OS29</strain>
    </source>
</reference>
<keyword evidence="7" id="KW-1185">Reference proteome</keyword>
<evidence type="ECO:0000313" key="7">
    <source>
        <dbReference type="Proteomes" id="UP001139028"/>
    </source>
</evidence>
<name>A0A9X2J6D9_9GAMM</name>
<dbReference type="GO" id="GO:0003700">
    <property type="term" value="F:DNA-binding transcription factor activity"/>
    <property type="evidence" value="ECO:0007669"/>
    <property type="project" value="InterPro"/>
</dbReference>